<keyword evidence="5" id="KW-1185">Reference proteome</keyword>
<evidence type="ECO:0000313" key="4">
    <source>
        <dbReference type="EMBL" id="MFC1415636.1"/>
    </source>
</evidence>
<organism evidence="4 5">
    <name type="scientific">Streptacidiphilus cavernicola</name>
    <dbReference type="NCBI Taxonomy" id="3342716"/>
    <lineage>
        <taxon>Bacteria</taxon>
        <taxon>Bacillati</taxon>
        <taxon>Actinomycetota</taxon>
        <taxon>Actinomycetes</taxon>
        <taxon>Kitasatosporales</taxon>
        <taxon>Streptomycetaceae</taxon>
        <taxon>Streptacidiphilus</taxon>
    </lineage>
</organism>
<dbReference type="Gene3D" id="1.10.10.10">
    <property type="entry name" value="Winged helix-like DNA-binding domain superfamily/Winged helix DNA-binding domain"/>
    <property type="match status" value="1"/>
</dbReference>
<dbReference type="InterPro" id="IPR036388">
    <property type="entry name" value="WH-like_DNA-bd_sf"/>
</dbReference>
<name>A0ABV6VPG2_9ACTN</name>
<gene>
    <name evidence="4" type="ORF">ACEZDE_03120</name>
</gene>
<dbReference type="PROSITE" id="PS51000">
    <property type="entry name" value="HTH_DEOR_2"/>
    <property type="match status" value="1"/>
</dbReference>
<proteinExistence type="predicted"/>
<evidence type="ECO:0000313" key="5">
    <source>
        <dbReference type="Proteomes" id="UP001592531"/>
    </source>
</evidence>
<evidence type="ECO:0000259" key="3">
    <source>
        <dbReference type="PROSITE" id="PS51000"/>
    </source>
</evidence>
<dbReference type="Pfam" id="PF13280">
    <property type="entry name" value="WYL"/>
    <property type="match status" value="1"/>
</dbReference>
<dbReference type="InterPro" id="IPR057727">
    <property type="entry name" value="WCX_dom"/>
</dbReference>
<dbReference type="SUPFAM" id="SSF46785">
    <property type="entry name" value="Winged helix' DNA-binding domain"/>
    <property type="match status" value="1"/>
</dbReference>
<dbReference type="Pfam" id="PF25583">
    <property type="entry name" value="WCX"/>
    <property type="match status" value="1"/>
</dbReference>
<feature type="domain" description="HTH deoR-type" evidence="3">
    <location>
        <begin position="2"/>
        <end position="57"/>
    </location>
</feature>
<sequence>MRASRLLSIVLLLQSRGRMTAQELADELEVSVRTVYRDMESLGAAGVPVYGDPGHDGGYALLDGYRTRLTGLHGDEADALSLAGLPGPAAELGLGSVLAVAQLKLDAALPPVLRERSARIRERFHLDAPGWYRAAEPLPHLTAVADAVWNERPLRLRYRRWAEPREVEREVSPLGVVLKGGVWYLVAAAGSGAGAGPVVRTYRVSQILELAPGAPDGGFERPDGFDLAGYWQASLADFDARRFHGEAVLRLSPEALRRMPDLFDSAVLAAVEASAGAPDARGWVRAVIPIESTAHALGEVFRLGWGVEVLAPTELRRLVARTAAEMQRLHADDRPDDGPDDGPDG</sequence>
<protein>
    <submittedName>
        <fullName evidence="4">Helix-turn-helix transcriptional regulator</fullName>
    </submittedName>
</protein>
<dbReference type="InterPro" id="IPR013196">
    <property type="entry name" value="HTH_11"/>
</dbReference>
<dbReference type="PROSITE" id="PS52050">
    <property type="entry name" value="WYL"/>
    <property type="match status" value="1"/>
</dbReference>
<dbReference type="RefSeq" id="WP_380531694.1">
    <property type="nucleotide sequence ID" value="NZ_JBHFAB010000002.1"/>
</dbReference>
<dbReference type="PIRSF" id="PIRSF016838">
    <property type="entry name" value="PafC"/>
    <property type="match status" value="1"/>
</dbReference>
<comment type="caution">
    <text evidence="4">The sequence shown here is derived from an EMBL/GenBank/DDBJ whole genome shotgun (WGS) entry which is preliminary data.</text>
</comment>
<keyword evidence="1" id="KW-0805">Transcription regulation</keyword>
<dbReference type="PANTHER" id="PTHR34580">
    <property type="match status" value="1"/>
</dbReference>
<dbReference type="InterPro" id="IPR026881">
    <property type="entry name" value="WYL_dom"/>
</dbReference>
<evidence type="ECO:0000256" key="1">
    <source>
        <dbReference type="ARBA" id="ARBA00023015"/>
    </source>
</evidence>
<keyword evidence="2" id="KW-0804">Transcription</keyword>
<dbReference type="InterPro" id="IPR001034">
    <property type="entry name" value="DeoR_HTH"/>
</dbReference>
<accession>A0ABV6VPG2</accession>
<dbReference type="InterPro" id="IPR051534">
    <property type="entry name" value="CBASS_pafABC_assoc_protein"/>
</dbReference>
<dbReference type="EMBL" id="JBHFAB010000002">
    <property type="protein sequence ID" value="MFC1415636.1"/>
    <property type="molecule type" value="Genomic_DNA"/>
</dbReference>
<dbReference type="InterPro" id="IPR036390">
    <property type="entry name" value="WH_DNA-bd_sf"/>
</dbReference>
<dbReference type="InterPro" id="IPR028349">
    <property type="entry name" value="PafC-like"/>
</dbReference>
<evidence type="ECO:0000256" key="2">
    <source>
        <dbReference type="ARBA" id="ARBA00023163"/>
    </source>
</evidence>
<dbReference type="Pfam" id="PF08279">
    <property type="entry name" value="HTH_11"/>
    <property type="match status" value="1"/>
</dbReference>
<reference evidence="4 5" key="1">
    <citation type="submission" date="2024-09" db="EMBL/GenBank/DDBJ databases">
        <authorList>
            <person name="Lee S.D."/>
        </authorList>
    </citation>
    <scope>NUCLEOTIDE SEQUENCE [LARGE SCALE GENOMIC DNA]</scope>
    <source>
        <strain evidence="4 5">N8-3</strain>
    </source>
</reference>
<dbReference type="PANTHER" id="PTHR34580:SF1">
    <property type="entry name" value="PROTEIN PAFC"/>
    <property type="match status" value="1"/>
</dbReference>
<dbReference type="Proteomes" id="UP001592531">
    <property type="component" value="Unassembled WGS sequence"/>
</dbReference>